<protein>
    <submittedName>
        <fullName evidence="2">BQ5605_C001g00578 protein</fullName>
    </submittedName>
</protein>
<feature type="compositionally biased region" description="Polar residues" evidence="1">
    <location>
        <begin position="91"/>
        <end position="112"/>
    </location>
</feature>
<sequence>MGSPLSRPLLYFLPSIPYSPSTSRADAPFSMFSKLRRKLDKDSGSDPVERSADRGSESEPPPLYGAHEGASSSQQQQQQQQQSPQGYGDSKGNQLNYHQPQQNHNNSALPQSFGQDCAPLEYHIYRAPGKFRDEIVTGPDKTFIYYYIDYSIRFSGAQTVITKGGQDGPMVCTSSQGWSTTKNITMANGWTTQLFRTNALTFSHAYRGFDGQSHFKWAVNRFTNDFTLTTKAPDGSKIFVAKWDNSYFSFVKEGKLFISPAYANETELIVITGTAVSEWLREHNK</sequence>
<evidence type="ECO:0000313" key="3">
    <source>
        <dbReference type="Proteomes" id="UP000249464"/>
    </source>
</evidence>
<evidence type="ECO:0000313" key="2">
    <source>
        <dbReference type="EMBL" id="SGY47813.1"/>
    </source>
</evidence>
<keyword evidence="3" id="KW-1185">Reference proteome</keyword>
<feature type="compositionally biased region" description="Low complexity" evidence="1">
    <location>
        <begin position="71"/>
        <end position="85"/>
    </location>
</feature>
<proteinExistence type="predicted"/>
<dbReference type="EMBL" id="FQNC01000043">
    <property type="protein sequence ID" value="SGY47813.1"/>
    <property type="molecule type" value="Genomic_DNA"/>
</dbReference>
<gene>
    <name evidence="2" type="primary">BQ5605_C001g00578</name>
    <name evidence="2" type="ORF">BQ5605_C001G00578</name>
</gene>
<evidence type="ECO:0000256" key="1">
    <source>
        <dbReference type="SAM" id="MobiDB-lite"/>
    </source>
</evidence>
<organism evidence="2 3">
    <name type="scientific">Microbotryum silenes-dioicae</name>
    <dbReference type="NCBI Taxonomy" id="796604"/>
    <lineage>
        <taxon>Eukaryota</taxon>
        <taxon>Fungi</taxon>
        <taxon>Dikarya</taxon>
        <taxon>Basidiomycota</taxon>
        <taxon>Pucciniomycotina</taxon>
        <taxon>Microbotryomycetes</taxon>
        <taxon>Microbotryales</taxon>
        <taxon>Microbotryaceae</taxon>
        <taxon>Microbotryum</taxon>
    </lineage>
</organism>
<dbReference type="STRING" id="796604.A0A2X0M7T5"/>
<accession>A0A2X0M7T5</accession>
<dbReference type="Proteomes" id="UP000249464">
    <property type="component" value="Unassembled WGS sequence"/>
</dbReference>
<feature type="compositionally biased region" description="Basic and acidic residues" evidence="1">
    <location>
        <begin position="39"/>
        <end position="57"/>
    </location>
</feature>
<dbReference type="AlphaFoldDB" id="A0A2X0M7T5"/>
<name>A0A2X0M7T5_9BASI</name>
<feature type="region of interest" description="Disordered" evidence="1">
    <location>
        <begin position="1"/>
        <end position="112"/>
    </location>
</feature>
<reference evidence="2 3" key="1">
    <citation type="submission" date="2016-11" db="EMBL/GenBank/DDBJ databases">
        <authorList>
            <person name="Jaros S."/>
            <person name="Januszkiewicz K."/>
            <person name="Wedrychowicz H."/>
        </authorList>
    </citation>
    <scope>NUCLEOTIDE SEQUENCE [LARGE SCALE GENOMIC DNA]</scope>
</reference>